<feature type="domain" description="PWWP" evidence="1">
    <location>
        <begin position="22"/>
        <end position="77"/>
    </location>
</feature>
<sequence length="805" mass="89592">METSGGGAGFGHRVGIDVHCCVGTIVWVRRRNGSWWPGRILGPEELSASHLLSPRSGTPVKLLGREDASVDWYNLEKSKRVKAFRCGEFDACIEKAEALQNIPIKKREKYARREDAILHALELEKQQVELNQHKLSSTIKVMSSRRPSASKRDSNILSSTETRMKHHKLLNNGKQLSPKVENLIEKVSFHEENDNDPHLIQKGSDIQKLSSEDDNGEIIPRMRGLQDFGFRMAHSKRKSSSYVSWENSQKCIDDHVEYLTNSGCMMERAGQAGTIAVPTKGKRSTVGDNDEILAKKRDRRRPLVQVMQSSVKLPQHAELGSNANGIPIAEEMDHMGSIYRAKRSRCIYLPANLDNHAVHDGLVSEPMPGSKNHFEICYGIDHSGNVSEECSSSLIEASDSDNLETGFFEPDVVEQSNMLRGRFRDEIPLSGLVTELHGPTKKVPSEMGVSKWYMKGKRNIRNVGKRLMGGSGAKTSCASIVKCNVYRNPETYGSTGRHLKFSKAGKSTKNSVEPALKDEFQNADEGDPIDMDSFQNKSTVYGNRKSVLEQFDLTSNALGEEHVDHHDKVYGSDSSKETEALLVDVDLKVQATYQGEHVPLVSLMSRLNGKAIIGHPVQIEILEDGCASHLASKFHAIVDDSTAPSAMWHTARRTAMQRVPRSIPSATFEELDAADLFQYSEPESKPLLHKIVYPEDLNHHKKRKKKRVSLNRSELVKFQKKNINRVSSPGQKTRKLSSLASDEKIGAGLGRINVESNVCIHSLLISELSRPHVTCVPVKVVFSRILEAVGRPSSLAPHCATMNIL</sequence>
<dbReference type="EMBL" id="JADCNM010000001">
    <property type="protein sequence ID" value="KAG0501258.1"/>
    <property type="molecule type" value="Genomic_DNA"/>
</dbReference>
<evidence type="ECO:0000313" key="2">
    <source>
        <dbReference type="EMBL" id="KAG0501258.1"/>
    </source>
</evidence>
<proteinExistence type="predicted"/>
<gene>
    <name evidence="2" type="ORF">HPP92_001330</name>
</gene>
<evidence type="ECO:0000259" key="1">
    <source>
        <dbReference type="PROSITE" id="PS50812"/>
    </source>
</evidence>
<dbReference type="PANTHER" id="PTHR33697">
    <property type="entry name" value="T17B22.17 PROTEIN-RELATED"/>
    <property type="match status" value="1"/>
</dbReference>
<dbReference type="AlphaFoldDB" id="A0A835SCH0"/>
<dbReference type="CDD" id="cd05162">
    <property type="entry name" value="PWWP"/>
    <property type="match status" value="1"/>
</dbReference>
<dbReference type="PANTHER" id="PTHR33697:SF2">
    <property type="entry name" value="T17B22.17 PROTEIN"/>
    <property type="match status" value="1"/>
</dbReference>
<dbReference type="SUPFAM" id="SSF63748">
    <property type="entry name" value="Tudor/PWWP/MBT"/>
    <property type="match status" value="1"/>
</dbReference>
<dbReference type="OrthoDB" id="1908535at2759"/>
<dbReference type="Pfam" id="PF00855">
    <property type="entry name" value="PWWP"/>
    <property type="match status" value="1"/>
</dbReference>
<dbReference type="Gene3D" id="2.30.30.140">
    <property type="match status" value="1"/>
</dbReference>
<evidence type="ECO:0000313" key="3">
    <source>
        <dbReference type="Proteomes" id="UP000639772"/>
    </source>
</evidence>
<dbReference type="PROSITE" id="PS50812">
    <property type="entry name" value="PWWP"/>
    <property type="match status" value="1"/>
</dbReference>
<accession>A0A835SCH0</accession>
<protein>
    <recommendedName>
        <fullName evidence="1">PWWP domain-containing protein</fullName>
    </recommendedName>
</protein>
<dbReference type="Proteomes" id="UP000639772">
    <property type="component" value="Chromosome 1"/>
</dbReference>
<comment type="caution">
    <text evidence="2">The sequence shown here is derived from an EMBL/GenBank/DDBJ whole genome shotgun (WGS) entry which is preliminary data.</text>
</comment>
<reference evidence="2 3" key="1">
    <citation type="journal article" date="2020" name="Nat. Food">
        <title>A phased Vanilla planifolia genome enables genetic improvement of flavour and production.</title>
        <authorList>
            <person name="Hasing T."/>
            <person name="Tang H."/>
            <person name="Brym M."/>
            <person name="Khazi F."/>
            <person name="Huang T."/>
            <person name="Chambers A.H."/>
        </authorList>
    </citation>
    <scope>NUCLEOTIDE SEQUENCE [LARGE SCALE GENOMIC DNA]</scope>
    <source>
        <tissue evidence="2">Leaf</tissue>
    </source>
</reference>
<dbReference type="InterPro" id="IPR000313">
    <property type="entry name" value="PWWP_dom"/>
</dbReference>
<dbReference type="InterPro" id="IPR044679">
    <property type="entry name" value="PWWP2-like"/>
</dbReference>
<organism evidence="2 3">
    <name type="scientific">Vanilla planifolia</name>
    <name type="common">Vanilla</name>
    <dbReference type="NCBI Taxonomy" id="51239"/>
    <lineage>
        <taxon>Eukaryota</taxon>
        <taxon>Viridiplantae</taxon>
        <taxon>Streptophyta</taxon>
        <taxon>Embryophyta</taxon>
        <taxon>Tracheophyta</taxon>
        <taxon>Spermatophyta</taxon>
        <taxon>Magnoliopsida</taxon>
        <taxon>Liliopsida</taxon>
        <taxon>Asparagales</taxon>
        <taxon>Orchidaceae</taxon>
        <taxon>Vanilloideae</taxon>
        <taxon>Vanilleae</taxon>
        <taxon>Vanilla</taxon>
    </lineage>
</organism>
<name>A0A835SCH0_VANPL</name>